<name>A0ACB0YYI1_MELEN</name>
<evidence type="ECO:0000313" key="1">
    <source>
        <dbReference type="EMBL" id="CAK5069222.1"/>
    </source>
</evidence>
<sequence length="70" mass="7990">MCVCCCHRCFALYVRFLTLACLLLAPPSFSSPSLQSLFILFCCIHHFLILRISPTCLLEMTGGLHFLFIY</sequence>
<proteinExistence type="predicted"/>
<organism evidence="1 2">
    <name type="scientific">Meloidogyne enterolobii</name>
    <name type="common">Root-knot nematode worm</name>
    <name type="synonym">Meloidogyne mayaguensis</name>
    <dbReference type="NCBI Taxonomy" id="390850"/>
    <lineage>
        <taxon>Eukaryota</taxon>
        <taxon>Metazoa</taxon>
        <taxon>Ecdysozoa</taxon>
        <taxon>Nematoda</taxon>
        <taxon>Chromadorea</taxon>
        <taxon>Rhabditida</taxon>
        <taxon>Tylenchina</taxon>
        <taxon>Tylenchomorpha</taxon>
        <taxon>Tylenchoidea</taxon>
        <taxon>Meloidogynidae</taxon>
        <taxon>Meloidogyninae</taxon>
        <taxon>Meloidogyne</taxon>
    </lineage>
</organism>
<reference evidence="1" key="1">
    <citation type="submission" date="2023-11" db="EMBL/GenBank/DDBJ databases">
        <authorList>
            <person name="Poullet M."/>
        </authorList>
    </citation>
    <scope>NUCLEOTIDE SEQUENCE</scope>
    <source>
        <strain evidence="1">E1834</strain>
    </source>
</reference>
<dbReference type="EMBL" id="CAVMJV010000021">
    <property type="protein sequence ID" value="CAK5069222.1"/>
    <property type="molecule type" value="Genomic_DNA"/>
</dbReference>
<accession>A0ACB0YYI1</accession>
<comment type="caution">
    <text evidence="1">The sequence shown here is derived from an EMBL/GenBank/DDBJ whole genome shotgun (WGS) entry which is preliminary data.</text>
</comment>
<protein>
    <submittedName>
        <fullName evidence="1">Uncharacterized protein</fullName>
    </submittedName>
</protein>
<dbReference type="Proteomes" id="UP001497535">
    <property type="component" value="Unassembled WGS sequence"/>
</dbReference>
<evidence type="ECO:0000313" key="2">
    <source>
        <dbReference type="Proteomes" id="UP001497535"/>
    </source>
</evidence>
<keyword evidence="2" id="KW-1185">Reference proteome</keyword>
<gene>
    <name evidence="1" type="ORF">MENTE1834_LOCUS18296</name>
</gene>